<sequence length="323" mass="36382">MEYIIGAYAAAPSTQQWDQELEASYYQGLKLQSNIIGLEHPFVGKLHPYDDEWFLKNIDENWQFIFTSIPGVMRQIAKNPHFGIASTNETGRQAALAFYQQAQQAIFKLNNHLKREAVSFLKIHTAPKITENTQSSIQALQTSLEAMQSWNWYGAKLVIEHCDAHIAGQEAEKGFMLLQDEMTAITHVNSKLNSDIGISINWGRSAIETRNTDGPLQHTKQAYLSGLLKGIIFSGTSDIDGPYGQWKDTHMPPAQAVYIPSFAENSLLTMEQIEKTMQQCDYKQLKFIGGKISLSPNEANVDQRISYLKSLTTLLDHVLEIKS</sequence>
<proteinExistence type="predicted"/>
<comment type="caution">
    <text evidence="1">The sequence shown here is derived from an EMBL/GenBank/DDBJ whole genome shotgun (WGS) entry which is preliminary data.</text>
</comment>
<organism evidence="1 2">
    <name type="scientific">Shewanella vesiculosa</name>
    <dbReference type="NCBI Taxonomy" id="518738"/>
    <lineage>
        <taxon>Bacteria</taxon>
        <taxon>Pseudomonadati</taxon>
        <taxon>Pseudomonadota</taxon>
        <taxon>Gammaproteobacteria</taxon>
        <taxon>Alteromonadales</taxon>
        <taxon>Shewanellaceae</taxon>
        <taxon>Shewanella</taxon>
    </lineage>
</organism>
<dbReference type="Pfam" id="PF16154">
    <property type="entry name" value="DUF4862"/>
    <property type="match status" value="1"/>
</dbReference>
<dbReference type="RefSeq" id="WP_182723364.1">
    <property type="nucleotide sequence ID" value="NZ_JBDPZN010000001.1"/>
</dbReference>
<keyword evidence="2" id="KW-1185">Reference proteome</keyword>
<evidence type="ECO:0000313" key="2">
    <source>
        <dbReference type="Proteomes" id="UP001477278"/>
    </source>
</evidence>
<gene>
    <name evidence="1" type="ORF">ABHN84_04820</name>
</gene>
<dbReference type="Proteomes" id="UP001477278">
    <property type="component" value="Unassembled WGS sequence"/>
</dbReference>
<evidence type="ECO:0000313" key="1">
    <source>
        <dbReference type="EMBL" id="MEO3681614.1"/>
    </source>
</evidence>
<reference evidence="1 2" key="1">
    <citation type="submission" date="2024-05" db="EMBL/GenBank/DDBJ databases">
        <title>Genome sequencing of Marine Estuary Bacteria, Shewanella vesiculosa and S. baltica, and Pseudomonas syringae.</title>
        <authorList>
            <person name="Gurung A."/>
            <person name="Maclea K.S."/>
        </authorList>
    </citation>
    <scope>NUCLEOTIDE SEQUENCE [LARGE SCALE GENOMIC DNA]</scope>
    <source>
        <strain evidence="1 2">1A</strain>
    </source>
</reference>
<accession>A0ABV0FLA2</accession>
<name>A0ABV0FLA2_9GAMM</name>
<dbReference type="InterPro" id="IPR032344">
    <property type="entry name" value="DUF4862"/>
</dbReference>
<dbReference type="EMBL" id="JBDPZN010000001">
    <property type="protein sequence ID" value="MEO3681614.1"/>
    <property type="molecule type" value="Genomic_DNA"/>
</dbReference>
<protein>
    <submittedName>
        <fullName evidence="1">DUF4862 family protein</fullName>
    </submittedName>
</protein>